<dbReference type="WBParaSite" id="GPUH_0002525501-mRNA-1">
    <property type="protein sequence ID" value="GPUH_0002525501-mRNA-1"/>
    <property type="gene ID" value="GPUH_0002525501"/>
</dbReference>
<keyword evidence="1" id="KW-0472">Membrane</keyword>
<dbReference type="OrthoDB" id="5855683at2759"/>
<evidence type="ECO:0000256" key="2">
    <source>
        <dbReference type="SAM" id="SignalP"/>
    </source>
</evidence>
<reference evidence="5" key="1">
    <citation type="submission" date="2016-06" db="UniProtKB">
        <authorList>
            <consortium name="WormBaseParasite"/>
        </authorList>
    </citation>
    <scope>IDENTIFICATION</scope>
</reference>
<keyword evidence="1" id="KW-0812">Transmembrane</keyword>
<reference evidence="3 4" key="2">
    <citation type="submission" date="2018-11" db="EMBL/GenBank/DDBJ databases">
        <authorList>
            <consortium name="Pathogen Informatics"/>
        </authorList>
    </citation>
    <scope>NUCLEOTIDE SEQUENCE [LARGE SCALE GENOMIC DNA]</scope>
</reference>
<organism evidence="5">
    <name type="scientific">Gongylonema pulchrum</name>
    <dbReference type="NCBI Taxonomy" id="637853"/>
    <lineage>
        <taxon>Eukaryota</taxon>
        <taxon>Metazoa</taxon>
        <taxon>Ecdysozoa</taxon>
        <taxon>Nematoda</taxon>
        <taxon>Chromadorea</taxon>
        <taxon>Rhabditida</taxon>
        <taxon>Spirurina</taxon>
        <taxon>Spiruromorpha</taxon>
        <taxon>Spiruroidea</taxon>
        <taxon>Gongylonematidae</taxon>
        <taxon>Gongylonema</taxon>
    </lineage>
</organism>
<feature type="signal peptide" evidence="2">
    <location>
        <begin position="1"/>
        <end position="22"/>
    </location>
</feature>
<sequence>MKQQLTGSALHLLLMERRGVMAGCASCQCCPRFEPLQIAYILLEFRLQASVRRPVIQFYLPPVKLNCITLDFISLLFHLVLLLFIYSMQVASLICVNYHKYYEDGKLRLINRGTCGASNGFCVAVKFWDKDPRRKRGISLGCDRIDCEHFQEPGYGWDSNGCRKDRYLGSDGRVCCCRHDLCNRSRKTVHCFV</sequence>
<keyword evidence="2" id="KW-0732">Signal</keyword>
<dbReference type="AlphaFoldDB" id="A0A183EW84"/>
<feature type="transmembrane region" description="Helical" evidence="1">
    <location>
        <begin position="72"/>
        <end position="98"/>
    </location>
</feature>
<feature type="chain" id="PRO_5043139304" evidence="2">
    <location>
        <begin position="23"/>
        <end position="193"/>
    </location>
</feature>
<name>A0A183EW84_9BILA</name>
<evidence type="ECO:0000313" key="3">
    <source>
        <dbReference type="EMBL" id="VDN43927.1"/>
    </source>
</evidence>
<evidence type="ECO:0000256" key="1">
    <source>
        <dbReference type="SAM" id="Phobius"/>
    </source>
</evidence>
<evidence type="ECO:0000313" key="5">
    <source>
        <dbReference type="WBParaSite" id="GPUH_0002525501-mRNA-1"/>
    </source>
</evidence>
<dbReference type="PANTHER" id="PTHR34721">
    <property type="entry name" value="PROTEIN CBG09734"/>
    <property type="match status" value="1"/>
</dbReference>
<keyword evidence="1" id="KW-1133">Transmembrane helix</keyword>
<dbReference type="EMBL" id="UYRT01104280">
    <property type="protein sequence ID" value="VDN43927.1"/>
    <property type="molecule type" value="Genomic_DNA"/>
</dbReference>
<accession>A0A183EW84</accession>
<proteinExistence type="predicted"/>
<protein>
    <submittedName>
        <fullName evidence="5">Activin_recp domain-containing protein</fullName>
    </submittedName>
</protein>
<keyword evidence="4" id="KW-1185">Reference proteome</keyword>
<gene>
    <name evidence="3" type="ORF">GPUH_LOCUS25224</name>
</gene>
<dbReference type="PANTHER" id="PTHR34721:SF10">
    <property type="entry name" value="ACTIVIN TYPES I AND II RECEPTOR DOMAIN-CONTAINING PROTEIN-RELATED"/>
    <property type="match status" value="1"/>
</dbReference>
<dbReference type="Proteomes" id="UP000271098">
    <property type="component" value="Unassembled WGS sequence"/>
</dbReference>
<evidence type="ECO:0000313" key="4">
    <source>
        <dbReference type="Proteomes" id="UP000271098"/>
    </source>
</evidence>